<evidence type="ECO:0000313" key="2">
    <source>
        <dbReference type="EMBL" id="TYJ43010.1"/>
    </source>
</evidence>
<evidence type="ECO:0000313" key="3">
    <source>
        <dbReference type="Proteomes" id="UP000323597"/>
    </source>
</evidence>
<gene>
    <name evidence="2" type="ORF">E1A91_A03G125300v1</name>
</gene>
<keyword evidence="1" id="KW-1133">Transmembrane helix</keyword>
<accession>A0A5D2ZYN2</accession>
<keyword evidence="1" id="KW-0472">Membrane</keyword>
<feature type="transmembrane region" description="Helical" evidence="1">
    <location>
        <begin position="21"/>
        <end position="37"/>
    </location>
</feature>
<keyword evidence="1" id="KW-0812">Transmembrane</keyword>
<evidence type="ECO:0000256" key="1">
    <source>
        <dbReference type="SAM" id="Phobius"/>
    </source>
</evidence>
<dbReference type="Proteomes" id="UP000323597">
    <property type="component" value="Chromosome A03"/>
</dbReference>
<name>A0A5D2ZYN2_GOSMU</name>
<reference evidence="2 3" key="1">
    <citation type="submission" date="2019-07" db="EMBL/GenBank/DDBJ databases">
        <title>WGS assembly of Gossypium mustelinum.</title>
        <authorList>
            <person name="Chen Z.J."/>
            <person name="Sreedasyam A."/>
            <person name="Ando A."/>
            <person name="Song Q."/>
            <person name="De L."/>
            <person name="Hulse-Kemp A."/>
            <person name="Ding M."/>
            <person name="Ye W."/>
            <person name="Kirkbride R."/>
            <person name="Jenkins J."/>
            <person name="Plott C."/>
            <person name="Lovell J."/>
            <person name="Lin Y.-M."/>
            <person name="Vaughn R."/>
            <person name="Liu B."/>
            <person name="Li W."/>
            <person name="Simpson S."/>
            <person name="Scheffler B."/>
            <person name="Saski C."/>
            <person name="Grover C."/>
            <person name="Hu G."/>
            <person name="Conover J."/>
            <person name="Carlson J."/>
            <person name="Shu S."/>
            <person name="Boston L."/>
            <person name="Williams M."/>
            <person name="Peterson D."/>
            <person name="Mcgee K."/>
            <person name="Jones D."/>
            <person name="Wendel J."/>
            <person name="Stelly D."/>
            <person name="Grimwood J."/>
            <person name="Schmutz J."/>
        </authorList>
    </citation>
    <scope>NUCLEOTIDE SEQUENCE [LARGE SCALE GENOMIC DNA]</scope>
    <source>
        <strain evidence="2">1408120.09</strain>
    </source>
</reference>
<organism evidence="2 3">
    <name type="scientific">Gossypium mustelinum</name>
    <name type="common">Cotton</name>
    <name type="synonym">Gossypium caicoense</name>
    <dbReference type="NCBI Taxonomy" id="34275"/>
    <lineage>
        <taxon>Eukaryota</taxon>
        <taxon>Viridiplantae</taxon>
        <taxon>Streptophyta</taxon>
        <taxon>Embryophyta</taxon>
        <taxon>Tracheophyta</taxon>
        <taxon>Spermatophyta</taxon>
        <taxon>Magnoliopsida</taxon>
        <taxon>eudicotyledons</taxon>
        <taxon>Gunneridae</taxon>
        <taxon>Pentapetalae</taxon>
        <taxon>rosids</taxon>
        <taxon>malvids</taxon>
        <taxon>Malvales</taxon>
        <taxon>Malvaceae</taxon>
        <taxon>Malvoideae</taxon>
        <taxon>Gossypium</taxon>
    </lineage>
</organism>
<keyword evidence="3" id="KW-1185">Reference proteome</keyword>
<proteinExistence type="predicted"/>
<dbReference type="AlphaFoldDB" id="A0A5D2ZYN2"/>
<sequence length="119" mass="13885">MQPFKCQLKYKKRKRKTPKTYSLFYLPFHLHIMLSILEEPFSLGISFDSISTKQREESNGLFTWCVWRGAADMARPLVRCDAKASRSFTVWGCCGACGAWRLQKPLGFLKEFRHWAFLG</sequence>
<protein>
    <submittedName>
        <fullName evidence="2">Uncharacterized protein</fullName>
    </submittedName>
</protein>
<dbReference type="EMBL" id="CM017638">
    <property type="protein sequence ID" value="TYJ43010.1"/>
    <property type="molecule type" value="Genomic_DNA"/>
</dbReference>